<evidence type="ECO:0000313" key="2">
    <source>
        <dbReference type="Proteomes" id="UP000290365"/>
    </source>
</evidence>
<dbReference type="KEGG" id="kbs:EPA93_45640"/>
<proteinExistence type="predicted"/>
<organism evidence="1 2">
    <name type="scientific">Ktedonosporobacter rubrisoli</name>
    <dbReference type="NCBI Taxonomy" id="2509675"/>
    <lineage>
        <taxon>Bacteria</taxon>
        <taxon>Bacillati</taxon>
        <taxon>Chloroflexota</taxon>
        <taxon>Ktedonobacteria</taxon>
        <taxon>Ktedonobacterales</taxon>
        <taxon>Ktedonosporobacteraceae</taxon>
        <taxon>Ktedonosporobacter</taxon>
    </lineage>
</organism>
<gene>
    <name evidence="1" type="ORF">EPA93_45640</name>
</gene>
<dbReference type="Proteomes" id="UP000290365">
    <property type="component" value="Chromosome"/>
</dbReference>
<dbReference type="OrthoDB" id="9782160at2"/>
<sequence>MLAADGAHSRIRETLGVPGKGHEALSEYYLFIYF</sequence>
<accession>A0A4P6K3X2</accession>
<dbReference type="AlphaFoldDB" id="A0A4P6K3X2"/>
<keyword evidence="2" id="KW-1185">Reference proteome</keyword>
<dbReference type="EMBL" id="CP035758">
    <property type="protein sequence ID" value="QBD82864.1"/>
    <property type="molecule type" value="Genomic_DNA"/>
</dbReference>
<evidence type="ECO:0000313" key="1">
    <source>
        <dbReference type="EMBL" id="QBD82864.1"/>
    </source>
</evidence>
<protein>
    <submittedName>
        <fullName evidence="1">Uncharacterized protein</fullName>
    </submittedName>
</protein>
<name>A0A4P6K3X2_KTERU</name>
<reference evidence="1 2" key="1">
    <citation type="submission" date="2019-01" db="EMBL/GenBank/DDBJ databases">
        <title>Ktedonosporobacter rubrisoli SCAWS-G2.</title>
        <authorList>
            <person name="Huang Y."/>
            <person name="Yan B."/>
        </authorList>
    </citation>
    <scope>NUCLEOTIDE SEQUENCE [LARGE SCALE GENOMIC DNA]</scope>
    <source>
        <strain evidence="1 2">SCAWS-G2</strain>
    </source>
</reference>